<dbReference type="EMBL" id="LN831302">
    <property type="protein sequence ID" value="CQH56728.1"/>
    <property type="molecule type" value="Genomic_DNA"/>
</dbReference>
<gene>
    <name evidence="1" type="ORF">HHUB_2423</name>
</gene>
<proteinExistence type="predicted"/>
<organism evidence="1 2">
    <name type="scientific">Halobacterium hubeiense</name>
    <dbReference type="NCBI Taxonomy" id="1407499"/>
    <lineage>
        <taxon>Archaea</taxon>
        <taxon>Methanobacteriati</taxon>
        <taxon>Methanobacteriota</taxon>
        <taxon>Stenosarchaea group</taxon>
        <taxon>Halobacteria</taxon>
        <taxon>Halobacteriales</taxon>
        <taxon>Halobacteriaceae</taxon>
        <taxon>Halobacterium</taxon>
    </lineage>
</organism>
<dbReference type="STRING" id="1407499.HHUB_2423"/>
<dbReference type="Proteomes" id="UP000066737">
    <property type="component" value="Chromosome I"/>
</dbReference>
<keyword evidence="2" id="KW-1185">Reference proteome</keyword>
<dbReference type="KEGG" id="hhb:Hhub_2423"/>
<dbReference type="AlphaFoldDB" id="A0A0U5H598"/>
<evidence type="ECO:0000313" key="1">
    <source>
        <dbReference type="EMBL" id="CQH56728.1"/>
    </source>
</evidence>
<protein>
    <submittedName>
        <fullName evidence="1">Uncharacterized protein</fullName>
    </submittedName>
</protein>
<accession>A0A0U5H598</accession>
<name>A0A0U5H598_9EURY</name>
<sequence>MTLGLRTLPVPVGPSAVSIHNQLGWVAEPRRRVTNEHGSCLRVGVSLSVHGRSQ</sequence>
<reference evidence="2" key="1">
    <citation type="journal article" date="2016" name="Environ. Microbiol.">
        <title>The complete genome of a viable archaeum isolated from 123-million-year-old rock salt.</title>
        <authorList>
            <person name="Jaakkola S.T."/>
            <person name="Pfeiffer F."/>
            <person name="Ravantti J.J."/>
            <person name="Guo Q."/>
            <person name="Liu Y."/>
            <person name="Chen X."/>
            <person name="Ma H."/>
            <person name="Yang C."/>
            <person name="Oksanen H.M."/>
            <person name="Bamford D.H."/>
        </authorList>
    </citation>
    <scope>NUCLEOTIDE SEQUENCE</scope>
    <source>
        <strain evidence="2">JI20-1</strain>
    </source>
</reference>
<evidence type="ECO:0000313" key="2">
    <source>
        <dbReference type="Proteomes" id="UP000066737"/>
    </source>
</evidence>